<name>A0A1I7ZTS3_9BILA</name>
<keyword evidence="1" id="KW-0812">Transmembrane</keyword>
<keyword evidence="2" id="KW-1185">Reference proteome</keyword>
<evidence type="ECO:0000313" key="3">
    <source>
        <dbReference type="WBParaSite" id="L893_g29756.t1"/>
    </source>
</evidence>
<keyword evidence="1" id="KW-0472">Membrane</keyword>
<evidence type="ECO:0000256" key="1">
    <source>
        <dbReference type="SAM" id="Phobius"/>
    </source>
</evidence>
<keyword evidence="1" id="KW-1133">Transmembrane helix</keyword>
<protein>
    <submittedName>
        <fullName evidence="3">Transmembrane protein</fullName>
    </submittedName>
</protein>
<feature type="transmembrane region" description="Helical" evidence="1">
    <location>
        <begin position="343"/>
        <end position="372"/>
    </location>
</feature>
<accession>A0A1I7ZTS3</accession>
<dbReference type="WBParaSite" id="L893_g29756.t1">
    <property type="protein sequence ID" value="L893_g29756.t1"/>
    <property type="gene ID" value="L893_g29756"/>
</dbReference>
<dbReference type="AlphaFoldDB" id="A0A1I7ZTS3"/>
<organism evidence="2 3">
    <name type="scientific">Steinernema glaseri</name>
    <dbReference type="NCBI Taxonomy" id="37863"/>
    <lineage>
        <taxon>Eukaryota</taxon>
        <taxon>Metazoa</taxon>
        <taxon>Ecdysozoa</taxon>
        <taxon>Nematoda</taxon>
        <taxon>Chromadorea</taxon>
        <taxon>Rhabditida</taxon>
        <taxon>Tylenchina</taxon>
        <taxon>Panagrolaimomorpha</taxon>
        <taxon>Strongyloidoidea</taxon>
        <taxon>Steinernematidae</taxon>
        <taxon>Steinernema</taxon>
    </lineage>
</organism>
<proteinExistence type="predicted"/>
<evidence type="ECO:0000313" key="2">
    <source>
        <dbReference type="Proteomes" id="UP000095287"/>
    </source>
</evidence>
<sequence>MTISMINGGFWNVLGAAVLFTLTSLNSHSTALWQTRIRERQKEDESTIYCVYGSPAPSHLRLRTTMEALPAELVVPIVKLVNPESLLNLKSILHPNTPWSLSVDHALEPRFDLYVTVLYLRGFDCMQLHVNKKMQDGRIVSYAPQDDDAYNIDGLMFTVGQTEPGLSSFYSHLVRNRADCLARVRQALQLMNSSRRLEITIEHLDKQPGDLLDLLPRRDASLQVSLDTVRCSVLPPFDIPIRLHLRPFVGPGRSDYLSIAQGRYCLWWLITHWECNINEEWDSEIAIPMAEDEDWQSVLKEFQQKSPGTYERALDRGRIYVRYVEEDRTVIVSTTHERHKPRFFYGVFLGFMVTWVCLLMIYGAVDTIILYFRKF</sequence>
<dbReference type="Proteomes" id="UP000095287">
    <property type="component" value="Unplaced"/>
</dbReference>
<reference evidence="3" key="1">
    <citation type="submission" date="2016-11" db="UniProtKB">
        <authorList>
            <consortium name="WormBaseParasite"/>
        </authorList>
    </citation>
    <scope>IDENTIFICATION</scope>
</reference>